<evidence type="ECO:0000259" key="6">
    <source>
        <dbReference type="PROSITE" id="PS51898"/>
    </source>
</evidence>
<evidence type="ECO:0000313" key="9">
    <source>
        <dbReference type="Proteomes" id="UP000428260"/>
    </source>
</evidence>
<dbReference type="EMBL" id="CP046401">
    <property type="protein sequence ID" value="QGY48224.1"/>
    <property type="molecule type" value="Genomic_DNA"/>
</dbReference>
<evidence type="ECO:0000259" key="7">
    <source>
        <dbReference type="PROSITE" id="PS51900"/>
    </source>
</evidence>
<dbReference type="Gene3D" id="1.10.443.10">
    <property type="entry name" value="Intergrase catalytic core"/>
    <property type="match status" value="1"/>
</dbReference>
<name>A0A6I6KD80_9BACT</name>
<dbReference type="PANTHER" id="PTHR30349">
    <property type="entry name" value="PHAGE INTEGRASE-RELATED"/>
    <property type="match status" value="1"/>
</dbReference>
<comment type="similarity">
    <text evidence="1">Belongs to the 'phage' integrase family.</text>
</comment>
<dbReference type="InterPro" id="IPR010998">
    <property type="entry name" value="Integrase_recombinase_N"/>
</dbReference>
<dbReference type="GO" id="GO:0003677">
    <property type="term" value="F:DNA binding"/>
    <property type="evidence" value="ECO:0007669"/>
    <property type="project" value="UniProtKB-UniRule"/>
</dbReference>
<keyword evidence="3 5" id="KW-0238">DNA-binding</keyword>
<gene>
    <name evidence="8" type="ORF">GM418_25580</name>
</gene>
<dbReference type="AlphaFoldDB" id="A0A6I6KD80"/>
<evidence type="ECO:0000256" key="1">
    <source>
        <dbReference type="ARBA" id="ARBA00008857"/>
    </source>
</evidence>
<feature type="domain" description="Tyr recombinase" evidence="6">
    <location>
        <begin position="91"/>
        <end position="263"/>
    </location>
</feature>
<dbReference type="NCBIfam" id="NF040815">
    <property type="entry name" value="recomb_XerA_Arch"/>
    <property type="match status" value="1"/>
</dbReference>
<sequence>MELLKQKRYSESTIKTYSAYFKDYIHYFASRDLTDIKTEEINDYILLLIRQKNMSGSEQNQRINSIKFYYEKVLGREKQLIKIERPRKEKNLPDTLSKTEIQNILRSISNVKHRCLLELIYSAGLRRNEVLNLKINDVDSKRMLIKIRGGKGKKDRYSLLSANVLIHLREYFMAYKPSKWLFEGQNGQQYSSTSITRVFKKSAGKAGIKKRVHLHMLRHSFATHLLEQGTNLRVIQSLLGHENIQTTEIYTHVSNLEIGKVINPIDEIISSK</sequence>
<dbReference type="GO" id="GO:0006310">
    <property type="term" value="P:DNA recombination"/>
    <property type="evidence" value="ECO:0007669"/>
    <property type="project" value="UniProtKB-KW"/>
</dbReference>
<evidence type="ECO:0000256" key="5">
    <source>
        <dbReference type="PROSITE-ProRule" id="PRU01248"/>
    </source>
</evidence>
<evidence type="ECO:0000256" key="2">
    <source>
        <dbReference type="ARBA" id="ARBA00022908"/>
    </source>
</evidence>
<dbReference type="Pfam" id="PF13495">
    <property type="entry name" value="Phage_int_SAM_4"/>
    <property type="match status" value="1"/>
</dbReference>
<dbReference type="PROSITE" id="PS51898">
    <property type="entry name" value="TYR_RECOMBINASE"/>
    <property type="match status" value="1"/>
</dbReference>
<dbReference type="InterPro" id="IPR011010">
    <property type="entry name" value="DNA_brk_join_enz"/>
</dbReference>
<dbReference type="InterPro" id="IPR050090">
    <property type="entry name" value="Tyrosine_recombinase_XerCD"/>
</dbReference>
<evidence type="ECO:0000256" key="4">
    <source>
        <dbReference type="ARBA" id="ARBA00023172"/>
    </source>
</evidence>
<evidence type="ECO:0000256" key="3">
    <source>
        <dbReference type="ARBA" id="ARBA00023125"/>
    </source>
</evidence>
<reference evidence="8 9" key="1">
    <citation type="submission" date="2019-11" db="EMBL/GenBank/DDBJ databases">
        <authorList>
            <person name="Zheng R.K."/>
            <person name="Sun C.M."/>
        </authorList>
    </citation>
    <scope>NUCLEOTIDE SEQUENCE [LARGE SCALE GENOMIC DNA]</scope>
    <source>
        <strain evidence="8 9">WC007</strain>
    </source>
</reference>
<dbReference type="Pfam" id="PF00589">
    <property type="entry name" value="Phage_integrase"/>
    <property type="match status" value="1"/>
</dbReference>
<dbReference type="InterPro" id="IPR004107">
    <property type="entry name" value="Integrase_SAM-like_N"/>
</dbReference>
<dbReference type="InterPro" id="IPR002104">
    <property type="entry name" value="Integrase_catalytic"/>
</dbReference>
<dbReference type="KEGG" id="mcos:GM418_25580"/>
<keyword evidence="2" id="KW-0229">DNA integration</keyword>
<feature type="domain" description="Core-binding (CB)" evidence="7">
    <location>
        <begin position="1"/>
        <end position="74"/>
    </location>
</feature>
<proteinExistence type="inferred from homology"/>
<dbReference type="Proteomes" id="UP000428260">
    <property type="component" value="Chromosome"/>
</dbReference>
<dbReference type="InterPro" id="IPR013762">
    <property type="entry name" value="Integrase-like_cat_sf"/>
</dbReference>
<protein>
    <submittedName>
        <fullName evidence="8">Tyrosine-type recombinase/integrase</fullName>
    </submittedName>
</protein>
<dbReference type="GO" id="GO:0015074">
    <property type="term" value="P:DNA integration"/>
    <property type="evidence" value="ECO:0007669"/>
    <property type="project" value="UniProtKB-KW"/>
</dbReference>
<dbReference type="PANTHER" id="PTHR30349:SF64">
    <property type="entry name" value="PROPHAGE INTEGRASE INTD-RELATED"/>
    <property type="match status" value="1"/>
</dbReference>
<dbReference type="Gene3D" id="1.10.150.130">
    <property type="match status" value="1"/>
</dbReference>
<dbReference type="PROSITE" id="PS51900">
    <property type="entry name" value="CB"/>
    <property type="match status" value="1"/>
</dbReference>
<organism evidence="8 9">
    <name type="scientific">Maribellus comscasis</name>
    <dbReference type="NCBI Taxonomy" id="2681766"/>
    <lineage>
        <taxon>Bacteria</taxon>
        <taxon>Pseudomonadati</taxon>
        <taxon>Bacteroidota</taxon>
        <taxon>Bacteroidia</taxon>
        <taxon>Marinilabiliales</taxon>
        <taxon>Prolixibacteraceae</taxon>
        <taxon>Maribellus</taxon>
    </lineage>
</organism>
<keyword evidence="4" id="KW-0233">DNA recombination</keyword>
<accession>A0A6I6KD80</accession>
<keyword evidence="9" id="KW-1185">Reference proteome</keyword>
<dbReference type="InterPro" id="IPR044068">
    <property type="entry name" value="CB"/>
</dbReference>
<dbReference type="SUPFAM" id="SSF56349">
    <property type="entry name" value="DNA breaking-rejoining enzymes"/>
    <property type="match status" value="1"/>
</dbReference>
<evidence type="ECO:0000313" key="8">
    <source>
        <dbReference type="EMBL" id="QGY48224.1"/>
    </source>
</evidence>